<proteinExistence type="predicted"/>
<feature type="transmembrane region" description="Helical" evidence="2">
    <location>
        <begin position="240"/>
        <end position="260"/>
    </location>
</feature>
<gene>
    <name evidence="3" type="ORF">C1I98_37225</name>
</gene>
<feature type="transmembrane region" description="Helical" evidence="2">
    <location>
        <begin position="60"/>
        <end position="80"/>
    </location>
</feature>
<feature type="non-terminal residue" evidence="3">
    <location>
        <position position="293"/>
    </location>
</feature>
<keyword evidence="2" id="KW-0472">Membrane</keyword>
<dbReference type="AlphaFoldDB" id="A0A2W2EWB6"/>
<comment type="caution">
    <text evidence="3">The sequence shown here is derived from an EMBL/GenBank/DDBJ whole genome shotgun (WGS) entry which is preliminary data.</text>
</comment>
<feature type="transmembrane region" description="Helical" evidence="2">
    <location>
        <begin position="86"/>
        <end position="107"/>
    </location>
</feature>
<accession>A0A2W2EWB6</accession>
<sequence>MVALPLAIVAVPNTISVVSALLPPGVPTADMVRAHGLALPAMMLTVPFAALLVRRVPAAPVLVGGLTVLAVADVAGGFAGTPMLVGVLRALHGVGAGLLVPATLVAVRERPAPLRALWAATLAMSMLGAQALALWPLDDVAAWQVALQPYPLLTGIALALAAVYMMLRTSARGARSPEVAAGPGAPGRTPAAAHAEPGRRHGRTTTAAHADPTRHGLALTVVPAAGIAVLGFAISNAWPVPVVLLASLLALVALLAVASLGGARPAAYVMVAVGAVVLPTGAQVTNMELGGLG</sequence>
<feature type="transmembrane region" description="Helical" evidence="2">
    <location>
        <begin position="36"/>
        <end position="53"/>
    </location>
</feature>
<evidence type="ECO:0000313" key="4">
    <source>
        <dbReference type="Proteomes" id="UP000248544"/>
    </source>
</evidence>
<feature type="transmembrane region" description="Helical" evidence="2">
    <location>
        <begin position="267"/>
        <end position="285"/>
    </location>
</feature>
<feature type="transmembrane region" description="Helical" evidence="2">
    <location>
        <begin position="116"/>
        <end position="137"/>
    </location>
</feature>
<dbReference type="Proteomes" id="UP000248544">
    <property type="component" value="Unassembled WGS sequence"/>
</dbReference>
<dbReference type="EMBL" id="POUA01000583">
    <property type="protein sequence ID" value="PZG21149.1"/>
    <property type="molecule type" value="Genomic_DNA"/>
</dbReference>
<organism evidence="3 4">
    <name type="scientific">Spongiactinospora gelatinilytica</name>
    <dbReference type="NCBI Taxonomy" id="2666298"/>
    <lineage>
        <taxon>Bacteria</taxon>
        <taxon>Bacillati</taxon>
        <taxon>Actinomycetota</taxon>
        <taxon>Actinomycetes</taxon>
        <taxon>Streptosporangiales</taxon>
        <taxon>Streptosporangiaceae</taxon>
        <taxon>Spongiactinospora</taxon>
    </lineage>
</organism>
<keyword evidence="4" id="KW-1185">Reference proteome</keyword>
<protein>
    <recommendedName>
        <fullName evidence="5">MFS transporter</fullName>
    </recommendedName>
</protein>
<evidence type="ECO:0008006" key="5">
    <source>
        <dbReference type="Google" id="ProtNLM"/>
    </source>
</evidence>
<evidence type="ECO:0000256" key="2">
    <source>
        <dbReference type="SAM" id="Phobius"/>
    </source>
</evidence>
<feature type="transmembrane region" description="Helical" evidence="2">
    <location>
        <begin position="216"/>
        <end position="234"/>
    </location>
</feature>
<evidence type="ECO:0000256" key="1">
    <source>
        <dbReference type="SAM" id="MobiDB-lite"/>
    </source>
</evidence>
<feature type="compositionally biased region" description="Low complexity" evidence="1">
    <location>
        <begin position="180"/>
        <end position="195"/>
    </location>
</feature>
<keyword evidence="2" id="KW-1133">Transmembrane helix</keyword>
<keyword evidence="2" id="KW-0812">Transmembrane</keyword>
<reference evidence="3 4" key="1">
    <citation type="submission" date="2018-01" db="EMBL/GenBank/DDBJ databases">
        <title>Draft genome sequence of Sphaerisporangium sp. 7K107.</title>
        <authorList>
            <person name="Sahin N."/>
            <person name="Saygin H."/>
            <person name="Ay H."/>
        </authorList>
    </citation>
    <scope>NUCLEOTIDE SEQUENCE [LARGE SCALE GENOMIC DNA]</scope>
    <source>
        <strain evidence="3 4">7K107</strain>
    </source>
</reference>
<evidence type="ECO:0000313" key="3">
    <source>
        <dbReference type="EMBL" id="PZG21149.1"/>
    </source>
</evidence>
<feature type="transmembrane region" description="Helical" evidence="2">
    <location>
        <begin position="149"/>
        <end position="167"/>
    </location>
</feature>
<name>A0A2W2EWB6_9ACTN</name>
<feature type="region of interest" description="Disordered" evidence="1">
    <location>
        <begin position="177"/>
        <end position="210"/>
    </location>
</feature>